<feature type="coiled-coil region" evidence="3">
    <location>
        <begin position="16"/>
        <end position="78"/>
    </location>
</feature>
<evidence type="ECO:0000256" key="3">
    <source>
        <dbReference type="SAM" id="Coils"/>
    </source>
</evidence>
<protein>
    <recommendedName>
        <fullName evidence="9">Rho-GAP domain-containing protein</fullName>
    </recommendedName>
</protein>
<dbReference type="GO" id="GO:0030496">
    <property type="term" value="C:midbody"/>
    <property type="evidence" value="ECO:0007669"/>
    <property type="project" value="TreeGrafter"/>
</dbReference>
<reference evidence="7 8" key="1">
    <citation type="submission" date="2018-10" db="EMBL/GenBank/DDBJ databases">
        <authorList>
            <consortium name="Pathogen Informatics"/>
        </authorList>
    </citation>
    <scope>NUCLEOTIDE SEQUENCE [LARGE SCALE GENOMIC DNA]</scope>
</reference>
<dbReference type="GO" id="GO:0051256">
    <property type="term" value="P:mitotic spindle midzone assembly"/>
    <property type="evidence" value="ECO:0007669"/>
    <property type="project" value="TreeGrafter"/>
</dbReference>
<dbReference type="SMART" id="SM00324">
    <property type="entry name" value="RhoGAP"/>
    <property type="match status" value="1"/>
</dbReference>
<dbReference type="Proteomes" id="UP000267029">
    <property type="component" value="Unassembled WGS sequence"/>
</dbReference>
<feature type="region of interest" description="Disordered" evidence="4">
    <location>
        <begin position="105"/>
        <end position="158"/>
    </location>
</feature>
<dbReference type="Pfam" id="PF00130">
    <property type="entry name" value="C1_1"/>
    <property type="match status" value="1"/>
</dbReference>
<dbReference type="GO" id="GO:0005096">
    <property type="term" value="F:GTPase activator activity"/>
    <property type="evidence" value="ECO:0007669"/>
    <property type="project" value="TreeGrafter"/>
</dbReference>
<name>A0A3P6H694_MESCO</name>
<dbReference type="InterPro" id="IPR008936">
    <property type="entry name" value="Rho_GTPase_activation_prot"/>
</dbReference>
<evidence type="ECO:0000313" key="7">
    <source>
        <dbReference type="EMBL" id="VDD76250.1"/>
    </source>
</evidence>
<dbReference type="SUPFAM" id="SSF48350">
    <property type="entry name" value="GTPase activation domain, GAP"/>
    <property type="match status" value="1"/>
</dbReference>
<evidence type="ECO:0000259" key="5">
    <source>
        <dbReference type="PROSITE" id="PS50081"/>
    </source>
</evidence>
<dbReference type="PROSITE" id="PS00479">
    <property type="entry name" value="ZF_DAG_PE_1"/>
    <property type="match status" value="1"/>
</dbReference>
<dbReference type="AlphaFoldDB" id="A0A3P6H694"/>
<dbReference type="OrthoDB" id="2218807at2759"/>
<dbReference type="Gene3D" id="3.30.60.20">
    <property type="match status" value="1"/>
</dbReference>
<dbReference type="GO" id="GO:0000281">
    <property type="term" value="P:mitotic cytokinesis"/>
    <property type="evidence" value="ECO:0007669"/>
    <property type="project" value="TreeGrafter"/>
</dbReference>
<dbReference type="STRING" id="53468.A0A3P6H694"/>
<dbReference type="Pfam" id="PF00620">
    <property type="entry name" value="RhoGAP"/>
    <property type="match status" value="1"/>
</dbReference>
<evidence type="ECO:0008006" key="9">
    <source>
        <dbReference type="Google" id="ProtNLM"/>
    </source>
</evidence>
<feature type="domain" description="Rho-GAP" evidence="6">
    <location>
        <begin position="381"/>
        <end position="593"/>
    </location>
</feature>
<evidence type="ECO:0000256" key="2">
    <source>
        <dbReference type="ARBA" id="ARBA00022833"/>
    </source>
</evidence>
<keyword evidence="2" id="KW-0862">Zinc</keyword>
<dbReference type="PANTHER" id="PTHR46199">
    <property type="entry name" value="RAC GTPASE-ACTIVATING PROTEIN 1"/>
    <property type="match status" value="1"/>
</dbReference>
<dbReference type="PROSITE" id="PS50081">
    <property type="entry name" value="ZF_DAG_PE_2"/>
    <property type="match status" value="1"/>
</dbReference>
<dbReference type="SUPFAM" id="SSF57889">
    <property type="entry name" value="Cysteine-rich domain"/>
    <property type="match status" value="1"/>
</dbReference>
<dbReference type="Gene3D" id="1.10.555.10">
    <property type="entry name" value="Rho GTPase activation protein"/>
    <property type="match status" value="1"/>
</dbReference>
<evidence type="ECO:0000313" key="8">
    <source>
        <dbReference type="Proteomes" id="UP000267029"/>
    </source>
</evidence>
<dbReference type="InterPro" id="IPR046349">
    <property type="entry name" value="C1-like_sf"/>
</dbReference>
<dbReference type="InterPro" id="IPR002219">
    <property type="entry name" value="PKC_DAG/PE"/>
</dbReference>
<evidence type="ECO:0000259" key="6">
    <source>
        <dbReference type="PROSITE" id="PS50238"/>
    </source>
</evidence>
<dbReference type="CDD" id="cd20821">
    <property type="entry name" value="C1_MgcRacGAP"/>
    <property type="match status" value="1"/>
</dbReference>
<dbReference type="GO" id="GO:0097149">
    <property type="term" value="C:centralspindlin complex"/>
    <property type="evidence" value="ECO:0007669"/>
    <property type="project" value="TreeGrafter"/>
</dbReference>
<dbReference type="PANTHER" id="PTHR46199:SF3">
    <property type="entry name" value="RAC GTPASE-ACTIVATING PROTEIN 1"/>
    <property type="match status" value="1"/>
</dbReference>
<keyword evidence="1" id="KW-0479">Metal-binding</keyword>
<dbReference type="InterPro" id="IPR000198">
    <property type="entry name" value="RhoGAP_dom"/>
</dbReference>
<evidence type="ECO:0000256" key="4">
    <source>
        <dbReference type="SAM" id="MobiDB-lite"/>
    </source>
</evidence>
<feature type="domain" description="Phorbol-ester/DAG-type" evidence="5">
    <location>
        <begin position="274"/>
        <end position="323"/>
    </location>
</feature>
<dbReference type="GO" id="GO:0032154">
    <property type="term" value="C:cleavage furrow"/>
    <property type="evidence" value="ECO:0007669"/>
    <property type="project" value="TreeGrafter"/>
</dbReference>
<keyword evidence="3" id="KW-0175">Coiled coil</keyword>
<dbReference type="SMART" id="SM00109">
    <property type="entry name" value="C1"/>
    <property type="match status" value="1"/>
</dbReference>
<dbReference type="EMBL" id="UXSR01000350">
    <property type="protein sequence ID" value="VDD76250.1"/>
    <property type="molecule type" value="Genomic_DNA"/>
</dbReference>
<dbReference type="GO" id="GO:0046872">
    <property type="term" value="F:metal ion binding"/>
    <property type="evidence" value="ECO:0007669"/>
    <property type="project" value="UniProtKB-KW"/>
</dbReference>
<proteinExistence type="predicted"/>
<organism evidence="7 8">
    <name type="scientific">Mesocestoides corti</name>
    <name type="common">Flatworm</name>
    <dbReference type="NCBI Taxonomy" id="53468"/>
    <lineage>
        <taxon>Eukaryota</taxon>
        <taxon>Metazoa</taxon>
        <taxon>Spiralia</taxon>
        <taxon>Lophotrochozoa</taxon>
        <taxon>Platyhelminthes</taxon>
        <taxon>Cestoda</taxon>
        <taxon>Eucestoda</taxon>
        <taxon>Cyclophyllidea</taxon>
        <taxon>Mesocestoididae</taxon>
        <taxon>Mesocestoides</taxon>
    </lineage>
</organism>
<accession>A0A3P6H694</accession>
<dbReference type="GO" id="GO:0007266">
    <property type="term" value="P:Rho protein signal transduction"/>
    <property type="evidence" value="ECO:0007669"/>
    <property type="project" value="TreeGrafter"/>
</dbReference>
<gene>
    <name evidence="7" type="ORF">MCOS_LOCUS2253</name>
</gene>
<dbReference type="GO" id="GO:0005634">
    <property type="term" value="C:nucleus"/>
    <property type="evidence" value="ECO:0007669"/>
    <property type="project" value="TreeGrafter"/>
</dbReference>
<sequence length="598" mass="66098">MLESAEASDNATSKMFMCLEQKCIDYEARCQSLREEKDKLLAEKNSIYDALMRMEENNRSLSEEAQRLQRQLEVIREIIRDNDIDEVKQRLAQIEDCSRVRLATPKRTNGRTEHSAGSLLDSDNTSSCGSDRGRPKRSRGSSGRKVSQSGDALRRSARLSAKRQGVSFLGYDSSNVSDIWSALSHVAPNVVATAPPPTRKRSSSDSVDSYHDISFKRSLLINEADRLPGVLTDSDVTNDTTAEFTTNIAVPIDATKRLFIRFCQQVTGNRLTRLHQFSSISSLRLQMCSCCGRRFAFGKPALRCKICRLVVHQNCQGQLKQRCVPPTDMPLSPCGAPETPRTPLSATLSRRHLGGPSNASPTVFGTPSSTLKRRAFVWHSVSIASLCPPNEFPQIPAPVIHCVNEVAARGLLQVGIYRVPGAEKRVFELLEKFMYGRTTPSLALVEDINVVCSCLKAFLRLLDEPLVTYALRPEFVAASESALRNPEGAKYEVATLFDKLPIANRDTLAFLLLHLKAVSRSSACRMGEANLAKVFGFTIIGHSCPEPPLTQAANEVTGQQAVSSVFTFYRYERDSPTCAFAVRLLLSVPDVVYSTILA</sequence>
<evidence type="ECO:0000256" key="1">
    <source>
        <dbReference type="ARBA" id="ARBA00022723"/>
    </source>
</evidence>
<keyword evidence="8" id="KW-1185">Reference proteome</keyword>
<dbReference type="PROSITE" id="PS50238">
    <property type="entry name" value="RHOGAP"/>
    <property type="match status" value="1"/>
</dbReference>
<dbReference type="GO" id="GO:0051233">
    <property type="term" value="C:spindle midzone"/>
    <property type="evidence" value="ECO:0007669"/>
    <property type="project" value="TreeGrafter"/>
</dbReference>
<feature type="compositionally biased region" description="Low complexity" evidence="4">
    <location>
        <begin position="140"/>
        <end position="150"/>
    </location>
</feature>